<proteinExistence type="predicted"/>
<dbReference type="PANTHER" id="PTHR47723:SF24">
    <property type="entry name" value="RNASE H TYPE-1 DOMAIN-CONTAINING PROTEIN"/>
    <property type="match status" value="1"/>
</dbReference>
<dbReference type="InterPro" id="IPR053151">
    <property type="entry name" value="RNase_H-like"/>
</dbReference>
<dbReference type="InterPro" id="IPR036397">
    <property type="entry name" value="RNaseH_sf"/>
</dbReference>
<dbReference type="GO" id="GO:0004523">
    <property type="term" value="F:RNA-DNA hybrid ribonuclease activity"/>
    <property type="evidence" value="ECO:0007669"/>
    <property type="project" value="InterPro"/>
</dbReference>
<reference evidence="2" key="1">
    <citation type="journal article" date="2023" name="Science">
        <title>Elucidation of the pathway for biosynthesis of saponin adjuvants from the soapbark tree.</title>
        <authorList>
            <person name="Reed J."/>
            <person name="Orme A."/>
            <person name="El-Demerdash A."/>
            <person name="Owen C."/>
            <person name="Martin L.B.B."/>
            <person name="Misra R.C."/>
            <person name="Kikuchi S."/>
            <person name="Rejzek M."/>
            <person name="Martin A.C."/>
            <person name="Harkess A."/>
            <person name="Leebens-Mack J."/>
            <person name="Louveau T."/>
            <person name="Stephenson M.J."/>
            <person name="Osbourn A."/>
        </authorList>
    </citation>
    <scope>NUCLEOTIDE SEQUENCE</scope>
    <source>
        <strain evidence="2">S10</strain>
    </source>
</reference>
<name>A0AAD7LQZ1_QUISA</name>
<protein>
    <submittedName>
        <fullName evidence="2">Ribonuclease H-like domain containing protein</fullName>
    </submittedName>
</protein>
<dbReference type="SUPFAM" id="SSF53098">
    <property type="entry name" value="Ribonuclease H-like"/>
    <property type="match status" value="1"/>
</dbReference>
<comment type="caution">
    <text evidence="2">The sequence shown here is derived from an EMBL/GenBank/DDBJ whole genome shotgun (WGS) entry which is preliminary data.</text>
</comment>
<dbReference type="Gene3D" id="3.30.420.10">
    <property type="entry name" value="Ribonuclease H-like superfamily/Ribonuclease H"/>
    <property type="match status" value="1"/>
</dbReference>
<gene>
    <name evidence="2" type="ORF">O6P43_017925</name>
</gene>
<dbReference type="Pfam" id="PF13456">
    <property type="entry name" value="RVT_3"/>
    <property type="match status" value="1"/>
</dbReference>
<dbReference type="EMBL" id="JARAOO010000007">
    <property type="protein sequence ID" value="KAJ7962739.1"/>
    <property type="molecule type" value="Genomic_DNA"/>
</dbReference>
<evidence type="ECO:0000313" key="3">
    <source>
        <dbReference type="Proteomes" id="UP001163823"/>
    </source>
</evidence>
<dbReference type="InterPro" id="IPR002156">
    <property type="entry name" value="RNaseH_domain"/>
</dbReference>
<accession>A0AAD7LQZ1</accession>
<organism evidence="2 3">
    <name type="scientific">Quillaja saponaria</name>
    <name type="common">Soap bark tree</name>
    <dbReference type="NCBI Taxonomy" id="32244"/>
    <lineage>
        <taxon>Eukaryota</taxon>
        <taxon>Viridiplantae</taxon>
        <taxon>Streptophyta</taxon>
        <taxon>Embryophyta</taxon>
        <taxon>Tracheophyta</taxon>
        <taxon>Spermatophyta</taxon>
        <taxon>Magnoliopsida</taxon>
        <taxon>eudicotyledons</taxon>
        <taxon>Gunneridae</taxon>
        <taxon>Pentapetalae</taxon>
        <taxon>rosids</taxon>
        <taxon>fabids</taxon>
        <taxon>Fabales</taxon>
        <taxon>Quillajaceae</taxon>
        <taxon>Quillaja</taxon>
    </lineage>
</organism>
<dbReference type="GO" id="GO:0003676">
    <property type="term" value="F:nucleic acid binding"/>
    <property type="evidence" value="ECO:0007669"/>
    <property type="project" value="InterPro"/>
</dbReference>
<sequence length="225" mass="24331">MPREIDRKEQLLFASIALDRVWWLRNQCHRSDQATLPDLARWTFNVINSFVETAATCIPRPSPTILSSWSSPPNWLKIYFDGATNSAGSWAAAVCIDCTGSLKDLKVTFTNCKDPLKAEAGAALLAASLGLTMDPLLGIMLEGDSQLLVHAINSDNLSCSWCISPLIADSLSVLNGIKLWVCRKIPRGCNVLAHGLARKAAKAAPFGSLKLCNLSLDCLLAGSFS</sequence>
<evidence type="ECO:0000259" key="1">
    <source>
        <dbReference type="Pfam" id="PF13456"/>
    </source>
</evidence>
<feature type="domain" description="RNase H type-1" evidence="1">
    <location>
        <begin position="80"/>
        <end position="200"/>
    </location>
</feature>
<keyword evidence="3" id="KW-1185">Reference proteome</keyword>
<dbReference type="InterPro" id="IPR012337">
    <property type="entry name" value="RNaseH-like_sf"/>
</dbReference>
<dbReference type="PANTHER" id="PTHR47723">
    <property type="entry name" value="OS05G0353850 PROTEIN"/>
    <property type="match status" value="1"/>
</dbReference>
<dbReference type="KEGG" id="qsa:O6P43_017925"/>
<evidence type="ECO:0000313" key="2">
    <source>
        <dbReference type="EMBL" id="KAJ7962739.1"/>
    </source>
</evidence>
<dbReference type="Proteomes" id="UP001163823">
    <property type="component" value="Chromosome 7"/>
</dbReference>
<dbReference type="AlphaFoldDB" id="A0AAD7LQZ1"/>